<keyword evidence="9" id="KW-0479">Metal-binding</keyword>
<evidence type="ECO:0000256" key="3">
    <source>
        <dbReference type="ARBA" id="ARBA00010031"/>
    </source>
</evidence>
<dbReference type="GO" id="GO:0046872">
    <property type="term" value="F:metal ion binding"/>
    <property type="evidence" value="ECO:0007669"/>
    <property type="project" value="UniProtKB-UniRule"/>
</dbReference>
<feature type="compositionally biased region" description="Low complexity" evidence="10">
    <location>
        <begin position="356"/>
        <end position="387"/>
    </location>
</feature>
<evidence type="ECO:0000256" key="2">
    <source>
        <dbReference type="ARBA" id="ARBA00004613"/>
    </source>
</evidence>
<accession>A0A4U0TV26</accession>
<comment type="subcellular location">
    <subcellularLocation>
        <location evidence="1">Membrane</location>
        <topology evidence="1">Lipid-anchor</topology>
        <topology evidence="1">GPI-anchor</topology>
    </subcellularLocation>
    <subcellularLocation>
        <location evidence="2">Secreted</location>
    </subcellularLocation>
</comment>
<keyword evidence="5" id="KW-0472">Membrane</keyword>
<dbReference type="OrthoDB" id="5431405at2759"/>
<keyword evidence="14" id="KW-1185">Reference proteome</keyword>
<comment type="caution">
    <text evidence="9">Lacks conserved residue(s) required for the propagation of feature annotation.</text>
</comment>
<comment type="caution">
    <text evidence="13">The sequence shown here is derived from an EMBL/GenBank/DDBJ whole genome shotgun (WGS) entry which is preliminary data.</text>
</comment>
<dbReference type="GO" id="GO:0098552">
    <property type="term" value="C:side of membrane"/>
    <property type="evidence" value="ECO:0007669"/>
    <property type="project" value="UniProtKB-KW"/>
</dbReference>
<protein>
    <recommendedName>
        <fullName evidence="12">CFEM domain-containing protein</fullName>
    </recommendedName>
</protein>
<feature type="chain" id="PRO_5020363038" description="CFEM domain-containing protein" evidence="11">
    <location>
        <begin position="21"/>
        <end position="693"/>
    </location>
</feature>
<organism evidence="13 14">
    <name type="scientific">Salinomyces thailandicus</name>
    <dbReference type="NCBI Taxonomy" id="706561"/>
    <lineage>
        <taxon>Eukaryota</taxon>
        <taxon>Fungi</taxon>
        <taxon>Dikarya</taxon>
        <taxon>Ascomycota</taxon>
        <taxon>Pezizomycotina</taxon>
        <taxon>Dothideomycetes</taxon>
        <taxon>Dothideomycetidae</taxon>
        <taxon>Mycosphaerellales</taxon>
        <taxon>Teratosphaeriaceae</taxon>
        <taxon>Salinomyces</taxon>
    </lineage>
</organism>
<evidence type="ECO:0000259" key="12">
    <source>
        <dbReference type="PROSITE" id="PS52012"/>
    </source>
</evidence>
<dbReference type="Pfam" id="PF05730">
    <property type="entry name" value="CFEM"/>
    <property type="match status" value="1"/>
</dbReference>
<feature type="region of interest" description="Disordered" evidence="10">
    <location>
        <begin position="347"/>
        <end position="390"/>
    </location>
</feature>
<keyword evidence="9" id="KW-0408">Iron</keyword>
<keyword evidence="9" id="KW-0349">Heme</keyword>
<dbReference type="PROSITE" id="PS52012">
    <property type="entry name" value="CFEM"/>
    <property type="match status" value="1"/>
</dbReference>
<keyword evidence="8" id="KW-0449">Lipoprotein</keyword>
<keyword evidence="4" id="KW-0964">Secreted</keyword>
<evidence type="ECO:0000256" key="1">
    <source>
        <dbReference type="ARBA" id="ARBA00004589"/>
    </source>
</evidence>
<feature type="signal peptide" evidence="11">
    <location>
        <begin position="1"/>
        <end position="20"/>
    </location>
</feature>
<keyword evidence="7" id="KW-1015">Disulfide bond</keyword>
<dbReference type="AlphaFoldDB" id="A0A4U0TV26"/>
<dbReference type="GO" id="GO:0005576">
    <property type="term" value="C:extracellular region"/>
    <property type="evidence" value="ECO:0007669"/>
    <property type="project" value="UniProtKB-SubCell"/>
</dbReference>
<reference evidence="13 14" key="1">
    <citation type="submission" date="2017-03" db="EMBL/GenBank/DDBJ databases">
        <title>Genomes of endolithic fungi from Antarctica.</title>
        <authorList>
            <person name="Coleine C."/>
            <person name="Masonjones S."/>
            <person name="Stajich J.E."/>
        </authorList>
    </citation>
    <scope>NUCLEOTIDE SEQUENCE [LARGE SCALE GENOMIC DNA]</scope>
    <source>
        <strain evidence="13 14">CCFEE 6315</strain>
    </source>
</reference>
<proteinExistence type="inferred from homology"/>
<name>A0A4U0TV26_9PEZI</name>
<dbReference type="InterPro" id="IPR008427">
    <property type="entry name" value="Extracellular_membr_CFEM_dom"/>
</dbReference>
<evidence type="ECO:0000256" key="7">
    <source>
        <dbReference type="ARBA" id="ARBA00023157"/>
    </source>
</evidence>
<evidence type="ECO:0000256" key="4">
    <source>
        <dbReference type="ARBA" id="ARBA00022525"/>
    </source>
</evidence>
<evidence type="ECO:0000256" key="11">
    <source>
        <dbReference type="SAM" id="SignalP"/>
    </source>
</evidence>
<feature type="binding site" description="axial binding residue" evidence="9">
    <location>
        <position position="412"/>
    </location>
    <ligand>
        <name>heme</name>
        <dbReference type="ChEBI" id="CHEBI:30413"/>
    </ligand>
    <ligandPart>
        <name>Fe</name>
        <dbReference type="ChEBI" id="CHEBI:18248"/>
    </ligandPart>
</feature>
<evidence type="ECO:0000313" key="14">
    <source>
        <dbReference type="Proteomes" id="UP000308549"/>
    </source>
</evidence>
<keyword evidence="6 11" id="KW-0732">Signal</keyword>
<comment type="similarity">
    <text evidence="3">Belongs to the RBT5 family.</text>
</comment>
<evidence type="ECO:0000256" key="8">
    <source>
        <dbReference type="ARBA" id="ARBA00023288"/>
    </source>
</evidence>
<evidence type="ECO:0000256" key="9">
    <source>
        <dbReference type="PROSITE-ProRule" id="PRU01356"/>
    </source>
</evidence>
<evidence type="ECO:0000256" key="5">
    <source>
        <dbReference type="ARBA" id="ARBA00022622"/>
    </source>
</evidence>
<sequence length="693" mass="68934">MQLTSAAILVAGIAAQQAAATGWSVDAKQYSCPSNTNNTCSSEQSGGYDWNGLDKGSFSSYGSNSFSGFSCTDSPGKRDVLSKRGFQSRCISGNLDDKPSMSCSGSDSMSPETYHVSSSHDADVDCEYEMPDGSTCKETHACSTEGTIVQNSQCGGAKSVTFKPGKNAPSGCSIGIHSIGFNCGSASSSVPVSTATPSSYAVSSSSAVLTSALLSSSVPSVGYTSSVVPNTTTTAVYTITSGTIPIVALSSSQTVPQYNITSMTGTAPVGTAPAYSVSSSEASPVTSSASIASYSTSTIFSTSEVTITSCASTVTDCPADSTTVVTSTIAVSTTICPVTATETGSESVPAVSATDSVPAGSSSVPSVSSTEVSPVSSSLSSQSSYPTPETPDVLPSCMNTWLYETGCKDNSDSSCYCKDANFLKHVYGCISAWSGSDEDTSSAASYLMGICAACGPEVTDCPETSTVVLTSTYAISTTVTVAGISAPTGSASSVAAVSESPSAPLTSAPASTSDYIPSYHTRSQSAALSGTLSSTTPAQPVTTLTYSAPATYPATYPTGISSGLTIPSSSMTTQLITTVTVPQVQFTTSTVTVEGTTSTVPVLAAGSPSSAPAYATSAAPSTGAAAPTGGAPAYPTPVGTAAGTGTSFGTSYAVSATGPSSSPISPYTGAGARISGASVFSLAMGVVAAFFVL</sequence>
<feature type="domain" description="CFEM" evidence="12">
    <location>
        <begin position="365"/>
        <end position="478"/>
    </location>
</feature>
<evidence type="ECO:0000256" key="6">
    <source>
        <dbReference type="ARBA" id="ARBA00022729"/>
    </source>
</evidence>
<evidence type="ECO:0000313" key="13">
    <source>
        <dbReference type="EMBL" id="TKA26170.1"/>
    </source>
</evidence>
<dbReference type="EMBL" id="NAJL01000030">
    <property type="protein sequence ID" value="TKA26170.1"/>
    <property type="molecule type" value="Genomic_DNA"/>
</dbReference>
<dbReference type="Proteomes" id="UP000308549">
    <property type="component" value="Unassembled WGS sequence"/>
</dbReference>
<gene>
    <name evidence="13" type="ORF">B0A50_04667</name>
</gene>
<keyword evidence="5" id="KW-0325">Glycoprotein</keyword>
<evidence type="ECO:0000256" key="10">
    <source>
        <dbReference type="SAM" id="MobiDB-lite"/>
    </source>
</evidence>
<keyword evidence="5" id="KW-0336">GPI-anchor</keyword>